<keyword evidence="2" id="KW-0238">DNA-binding</keyword>
<protein>
    <recommendedName>
        <fullName evidence="5">HTH tetR-type domain-containing protein</fullName>
    </recommendedName>
</protein>
<gene>
    <name evidence="6" type="ORF">BN381_80294</name>
</gene>
<evidence type="ECO:0000259" key="5">
    <source>
        <dbReference type="Pfam" id="PF00440"/>
    </source>
</evidence>
<comment type="caution">
    <text evidence="6">The sequence shown here is derived from an EMBL/GenBank/DDBJ whole genome shotgun (WGS) entry which is preliminary data.</text>
</comment>
<feature type="domain" description="HTH tetR-type" evidence="5">
    <location>
        <begin position="82"/>
        <end position="119"/>
    </location>
</feature>
<organism evidence="6 7">
    <name type="scientific">Candidatus Neomicrothrix parvicella RN1</name>
    <dbReference type="NCBI Taxonomy" id="1229780"/>
    <lineage>
        <taxon>Bacteria</taxon>
        <taxon>Bacillati</taxon>
        <taxon>Actinomycetota</taxon>
        <taxon>Acidimicrobiia</taxon>
        <taxon>Acidimicrobiales</taxon>
        <taxon>Microthrixaceae</taxon>
        <taxon>Candidatus Neomicrothrix</taxon>
    </lineage>
</organism>
<dbReference type="GO" id="GO:0003700">
    <property type="term" value="F:DNA-binding transcription factor activity"/>
    <property type="evidence" value="ECO:0007669"/>
    <property type="project" value="TreeGrafter"/>
</dbReference>
<dbReference type="STRING" id="1229780.BN381_80294"/>
<keyword evidence="7" id="KW-1185">Reference proteome</keyword>
<dbReference type="EMBL" id="CANL01000078">
    <property type="protein sequence ID" value="CCM65764.1"/>
    <property type="molecule type" value="Genomic_DNA"/>
</dbReference>
<dbReference type="Pfam" id="PF00440">
    <property type="entry name" value="TetR_N"/>
    <property type="match status" value="1"/>
</dbReference>
<dbReference type="InterPro" id="IPR050109">
    <property type="entry name" value="HTH-type_TetR-like_transc_reg"/>
</dbReference>
<dbReference type="InterPro" id="IPR009057">
    <property type="entry name" value="Homeodomain-like_sf"/>
</dbReference>
<evidence type="ECO:0000313" key="6">
    <source>
        <dbReference type="EMBL" id="CCM65764.1"/>
    </source>
</evidence>
<dbReference type="SUPFAM" id="SSF46689">
    <property type="entry name" value="Homeodomain-like"/>
    <property type="match status" value="1"/>
</dbReference>
<keyword evidence="3" id="KW-0804">Transcription</keyword>
<evidence type="ECO:0000256" key="1">
    <source>
        <dbReference type="ARBA" id="ARBA00023015"/>
    </source>
</evidence>
<dbReference type="InterPro" id="IPR001647">
    <property type="entry name" value="HTH_TetR"/>
</dbReference>
<evidence type="ECO:0000256" key="3">
    <source>
        <dbReference type="ARBA" id="ARBA00023163"/>
    </source>
</evidence>
<feature type="region of interest" description="Disordered" evidence="4">
    <location>
        <begin position="267"/>
        <end position="300"/>
    </location>
</feature>
<dbReference type="Gene3D" id="1.10.357.10">
    <property type="entry name" value="Tetracycline Repressor, domain 2"/>
    <property type="match status" value="1"/>
</dbReference>
<dbReference type="GO" id="GO:0000976">
    <property type="term" value="F:transcription cis-regulatory region binding"/>
    <property type="evidence" value="ECO:0007669"/>
    <property type="project" value="TreeGrafter"/>
</dbReference>
<dbReference type="PANTHER" id="PTHR30055">
    <property type="entry name" value="HTH-TYPE TRANSCRIPTIONAL REGULATOR RUTR"/>
    <property type="match status" value="1"/>
</dbReference>
<dbReference type="AlphaFoldDB" id="R4Z4C5"/>
<keyword evidence="1" id="KW-0805">Transcription regulation</keyword>
<evidence type="ECO:0000256" key="4">
    <source>
        <dbReference type="SAM" id="MobiDB-lite"/>
    </source>
</evidence>
<sequence length="300" mass="31593">MRAGETAADHPVQHVADPDADSFASASLLTLPLPASGVRARREGAPRLLPPSLESEIRLEIPALLSWLSRATGGHEAETLPLLDAAAACIARWGAAKTTAADIAAEAGCSRATLYRRFPGGSNEWLRAVVEREAGEVVAEVLGEVAASRDLVRAIAIGVSGSIGAMWRRPVLARLLEHERELVLPAVLMDRASPIYATLGEVVAPALAHLCDDESAQAIGEWGARLVVARALQPELPGGLAVEDPEVVAHLAATYLLPGMGLPNGGQANGRRGWSDASPSIRPFPTPAQPHSNHHEREAQ</sequence>
<dbReference type="HOGENOM" id="CLU_926490_0_0_11"/>
<name>R4Z4C5_9ACTN</name>
<proteinExistence type="predicted"/>
<dbReference type="Proteomes" id="UP000018291">
    <property type="component" value="Unassembled WGS sequence"/>
</dbReference>
<evidence type="ECO:0000256" key="2">
    <source>
        <dbReference type="ARBA" id="ARBA00023125"/>
    </source>
</evidence>
<dbReference type="RefSeq" id="WP_012230793.1">
    <property type="nucleotide sequence ID" value="NZ_HG422565.1"/>
</dbReference>
<dbReference type="eggNOG" id="COG1309">
    <property type="taxonomic scope" value="Bacteria"/>
</dbReference>
<dbReference type="PANTHER" id="PTHR30055:SF234">
    <property type="entry name" value="HTH-TYPE TRANSCRIPTIONAL REGULATOR BETI"/>
    <property type="match status" value="1"/>
</dbReference>
<reference evidence="6 7" key="1">
    <citation type="journal article" date="2013" name="ISME J.">
        <title>Metabolic model for the filamentous 'Candidatus Microthrix parvicella' based on genomic and metagenomic analyses.</title>
        <authorList>
            <person name="Jon McIlroy S."/>
            <person name="Kristiansen R."/>
            <person name="Albertsen M."/>
            <person name="Michael Karst S."/>
            <person name="Rossetti S."/>
            <person name="Lund Nielsen J."/>
            <person name="Tandoi V."/>
            <person name="James Seviour R."/>
            <person name="Nielsen P.H."/>
        </authorList>
    </citation>
    <scope>NUCLEOTIDE SEQUENCE [LARGE SCALE GENOMIC DNA]</scope>
    <source>
        <strain evidence="6 7">RN1</strain>
    </source>
</reference>
<accession>R4Z4C5</accession>
<evidence type="ECO:0000313" key="7">
    <source>
        <dbReference type="Proteomes" id="UP000018291"/>
    </source>
</evidence>